<gene>
    <name evidence="1" type="ORF">Aco03nite_030720</name>
</gene>
<proteinExistence type="predicted"/>
<evidence type="ECO:0000313" key="1">
    <source>
        <dbReference type="EMBL" id="GID54668.1"/>
    </source>
</evidence>
<evidence type="ECO:0000313" key="2">
    <source>
        <dbReference type="Proteomes" id="UP000612282"/>
    </source>
</evidence>
<comment type="caution">
    <text evidence="1">The sequence shown here is derived from an EMBL/GenBank/DDBJ whole genome shotgun (WGS) entry which is preliminary data.</text>
</comment>
<accession>A0ABQ3X827</accession>
<dbReference type="EMBL" id="BOMG01000042">
    <property type="protein sequence ID" value="GID54668.1"/>
    <property type="molecule type" value="Genomic_DNA"/>
</dbReference>
<organism evidence="1 2">
    <name type="scientific">Actinoplanes couchii</name>
    <dbReference type="NCBI Taxonomy" id="403638"/>
    <lineage>
        <taxon>Bacteria</taxon>
        <taxon>Bacillati</taxon>
        <taxon>Actinomycetota</taxon>
        <taxon>Actinomycetes</taxon>
        <taxon>Micromonosporales</taxon>
        <taxon>Micromonosporaceae</taxon>
        <taxon>Actinoplanes</taxon>
    </lineage>
</organism>
<keyword evidence="2" id="KW-1185">Reference proteome</keyword>
<sequence>MTLNELRTAFRQQLEQGDRDKAKALLADYSEFTPYLAVGNAVLASAEGDHPLAARMIGVADTAYPVAGEKPEPEDAAELAKVHAAAVEALGESAFADYRADGALWEGDFRTSMV</sequence>
<evidence type="ECO:0008006" key="3">
    <source>
        <dbReference type="Google" id="ProtNLM"/>
    </source>
</evidence>
<protein>
    <recommendedName>
        <fullName evidence="3">DUF4440 domain-containing protein</fullName>
    </recommendedName>
</protein>
<name>A0ABQ3X827_9ACTN</name>
<dbReference type="RefSeq" id="WP_203795758.1">
    <property type="nucleotide sequence ID" value="NZ_BAAAQE010000036.1"/>
</dbReference>
<reference evidence="1 2" key="1">
    <citation type="submission" date="2021-01" db="EMBL/GenBank/DDBJ databases">
        <title>Whole genome shotgun sequence of Actinoplanes couchii NBRC 106145.</title>
        <authorList>
            <person name="Komaki H."/>
            <person name="Tamura T."/>
        </authorList>
    </citation>
    <scope>NUCLEOTIDE SEQUENCE [LARGE SCALE GENOMIC DNA]</scope>
    <source>
        <strain evidence="1 2">NBRC 106145</strain>
    </source>
</reference>
<dbReference type="Proteomes" id="UP000612282">
    <property type="component" value="Unassembled WGS sequence"/>
</dbReference>